<dbReference type="Gene3D" id="2.100.10.30">
    <property type="entry name" value="Jacalin-like lectin domain"/>
    <property type="match status" value="2"/>
</dbReference>
<sequence>MLRPSTKFIVVPCNLNTVGVLGFVVVIRTTSGVGWGHLDITILFALKKNEKIERVLRSNSIMGEARIELVNIADGHVVQHPLLLLEGKFICDWDLPDNVLAEVHVNDTATSWPVSHSGAFKVLVPLPTYGRHEICLNIAETYEIVSVEYAPSTRQNRVHVYYQKGQGSTGSFHAPPGVDNSEAVAVKKIKFNAALLQTAMAALLGAPYTETFSLEVDDDGQPIVHVLESSFTDDVAKSISEHELIGRVEEDLRAQGFMDDDLGKHVVLLGSSTFDTATKTPRGHTALGNSAVGVFGSCGLHTWASHVGNVMQSFLDTTRIDPASLWDDSAGRGTYAANYSTGLGAVLHELGHAFGLSHTTHGIMARGFDDLNRLFCVVQPRPDPTSSVPAFSNAFPDGKLFLNYARVEDVVTAEGAHWHRASALKLRLSPWLSSQTTSGLCGTQTVPAVAWGKTIVGPVGCGAGPQVPFGTDSKDVAAFLITSGASTGVTAIEILTNASLNDLLFCGLAASGSQDLFILMDGEYIVQVDVRAKAWVDAIRFHTNFRVSRFFGGKGGNLHVLKAPPNHILYSFFGTTGQNVVGALGAYATLAPRGLLMNQNHLTPPAAPVTTTPLPSPPLTSIFDQIGSFFGASESTPPRPTSATSGAYATIGTGAEGEQDAFTTKNITSIGAILLVCADEAIISFRVLSRKEYSEVFGEGYYAAPNELAFVLAAHEVIIQVDVRSSGWIHGLRFHTNVRMSPWYGGTDGEEHSFVCAPESHITAFYGSHGPQYLGTLGTYFGPLPHHLPRPQPLPNLAPLPCLHGGAGVDIVRIRASASGLEFTSSALAVDEPCTHVFPLQKGEVLVQVEVVRANGQIIGAAFHTQTRSSNWYGQVDGLYEIVVAPPSLAFASICTSRGEVQHTFESEDVCRVEDVSDDDGTSEADLGQEKALHAVSDVGIAYVVLHQFNNGDPLADHVVEFAEPSALPQSWRISATYLKAKVHPRPLTDYAVEVVDATGTSTLSPVLAPCLP</sequence>
<dbReference type="InterPro" id="IPR053002">
    <property type="entry name" value="Metalloproteinase_M10B"/>
</dbReference>
<dbReference type="SUPFAM" id="SSF55486">
    <property type="entry name" value="Metalloproteases ('zincins'), catalytic domain"/>
    <property type="match status" value="1"/>
</dbReference>
<dbReference type="EMBL" id="QUSY01000202">
    <property type="protein sequence ID" value="RHY31593.1"/>
    <property type="molecule type" value="Genomic_DNA"/>
</dbReference>
<accession>A0A418B0Y8</accession>
<dbReference type="SMART" id="SM00915">
    <property type="entry name" value="Jacalin"/>
    <property type="match status" value="2"/>
</dbReference>
<dbReference type="SUPFAM" id="SSF51101">
    <property type="entry name" value="Mannose-binding lectins"/>
    <property type="match status" value="2"/>
</dbReference>
<dbReference type="InterPro" id="IPR021917">
    <property type="entry name" value="Unchr_Zn-peptidase-like"/>
</dbReference>
<reference evidence="2 3" key="1">
    <citation type="submission" date="2018-08" db="EMBL/GenBank/DDBJ databases">
        <title>Aphanomyces genome sequencing and annotation.</title>
        <authorList>
            <person name="Minardi D."/>
            <person name="Oidtmann B."/>
            <person name="Van Der Giezen M."/>
            <person name="Studholme D.J."/>
        </authorList>
    </citation>
    <scope>NUCLEOTIDE SEQUENCE [LARGE SCALE GENOMIC DNA]</scope>
    <source>
        <strain evidence="2 3">NJM0002</strain>
    </source>
</reference>
<dbReference type="PANTHER" id="PTHR21054:SF2">
    <property type="entry name" value="MIP04191P"/>
    <property type="match status" value="1"/>
</dbReference>
<feature type="domain" description="Jacalin-type lectin" evidence="1">
    <location>
        <begin position="642"/>
        <end position="783"/>
    </location>
</feature>
<proteinExistence type="predicted"/>
<dbReference type="Pfam" id="PF01419">
    <property type="entry name" value="Jacalin"/>
    <property type="match status" value="2"/>
</dbReference>
<dbReference type="InterPro" id="IPR001229">
    <property type="entry name" value="Jacalin-like_lectin_dom"/>
</dbReference>
<dbReference type="PROSITE" id="PS51752">
    <property type="entry name" value="JACALIN_LECTIN"/>
    <property type="match status" value="2"/>
</dbReference>
<keyword evidence="3" id="KW-1185">Reference proteome</keyword>
<protein>
    <recommendedName>
        <fullName evidence="1">Jacalin-type lectin domain-containing protein</fullName>
    </recommendedName>
</protein>
<dbReference type="VEuPathDB" id="FungiDB:H310_07167"/>
<dbReference type="InterPro" id="IPR036404">
    <property type="entry name" value="Jacalin-like_lectin_dom_sf"/>
</dbReference>
<evidence type="ECO:0000313" key="3">
    <source>
        <dbReference type="Proteomes" id="UP000285060"/>
    </source>
</evidence>
<feature type="domain" description="Jacalin-type lectin" evidence="1">
    <location>
        <begin position="453"/>
        <end position="590"/>
    </location>
</feature>
<dbReference type="Proteomes" id="UP000285060">
    <property type="component" value="Unassembled WGS sequence"/>
</dbReference>
<dbReference type="Pfam" id="PF12044">
    <property type="entry name" value="Metallopep"/>
    <property type="match status" value="1"/>
</dbReference>
<organism evidence="2 3">
    <name type="scientific">Aphanomyces invadans</name>
    <dbReference type="NCBI Taxonomy" id="157072"/>
    <lineage>
        <taxon>Eukaryota</taxon>
        <taxon>Sar</taxon>
        <taxon>Stramenopiles</taxon>
        <taxon>Oomycota</taxon>
        <taxon>Saprolegniomycetes</taxon>
        <taxon>Saprolegniales</taxon>
        <taxon>Verrucalvaceae</taxon>
        <taxon>Aphanomyces</taxon>
    </lineage>
</organism>
<name>A0A418B0Y8_9STRA</name>
<evidence type="ECO:0000259" key="1">
    <source>
        <dbReference type="PROSITE" id="PS51752"/>
    </source>
</evidence>
<dbReference type="PANTHER" id="PTHR21054">
    <property type="entry name" value="ZINC METALLOPROTEINASE-RELATED"/>
    <property type="match status" value="1"/>
</dbReference>
<dbReference type="AlphaFoldDB" id="A0A418B0Y8"/>
<comment type="caution">
    <text evidence="2">The sequence shown here is derived from an EMBL/GenBank/DDBJ whole genome shotgun (WGS) entry which is preliminary data.</text>
</comment>
<evidence type="ECO:0000313" key="2">
    <source>
        <dbReference type="EMBL" id="RHY31593.1"/>
    </source>
</evidence>
<gene>
    <name evidence="2" type="ORF">DYB32_003350</name>
</gene>